<feature type="transmembrane region" description="Helical" evidence="1">
    <location>
        <begin position="74"/>
        <end position="98"/>
    </location>
</feature>
<keyword evidence="3" id="KW-1185">Reference proteome</keyword>
<keyword evidence="1" id="KW-1133">Transmembrane helix</keyword>
<evidence type="ECO:0000313" key="2">
    <source>
        <dbReference type="EMBL" id="TWW63510.1"/>
    </source>
</evidence>
<feature type="transmembrane region" description="Helical" evidence="1">
    <location>
        <begin position="110"/>
        <end position="132"/>
    </location>
</feature>
<comment type="caution">
    <text evidence="2">The sequence shown here is derived from an EMBL/GenBank/DDBJ whole genome shotgun (WGS) entry which is preliminary data.</text>
</comment>
<dbReference type="Proteomes" id="UP000324091">
    <property type="component" value="Chromosome 3"/>
</dbReference>
<feature type="transmembrane region" description="Helical" evidence="1">
    <location>
        <begin position="172"/>
        <end position="191"/>
    </location>
</feature>
<feature type="transmembrane region" description="Helical" evidence="1">
    <location>
        <begin position="198"/>
        <end position="219"/>
    </location>
</feature>
<proteinExistence type="predicted"/>
<dbReference type="EMBL" id="RHFK02000016">
    <property type="protein sequence ID" value="TWW63510.1"/>
    <property type="molecule type" value="Genomic_DNA"/>
</dbReference>
<evidence type="ECO:0000256" key="1">
    <source>
        <dbReference type="SAM" id="Phobius"/>
    </source>
</evidence>
<keyword evidence="1" id="KW-0472">Membrane</keyword>
<accession>A0A5C6NC77</accession>
<protein>
    <submittedName>
        <fullName evidence="2">Uncharacterized protein</fullName>
    </submittedName>
</protein>
<name>A0A5C6NC77_9TELE</name>
<evidence type="ECO:0000313" key="3">
    <source>
        <dbReference type="Proteomes" id="UP000324091"/>
    </source>
</evidence>
<dbReference type="AlphaFoldDB" id="A0A5C6NC77"/>
<feature type="transmembrane region" description="Helical" evidence="1">
    <location>
        <begin position="21"/>
        <end position="40"/>
    </location>
</feature>
<sequence length="273" mass="30709">MENITDRHLNATVVGDATRTVALLLTYTLLGLLSFIWAFVAKFDRLGFLAESLVFFFSCKVAKRRGVQAVHECLWALLLADLVNIVTTVFLAAQLSYFSCNYACVRTFGLLVLSKGFMEGLHLLCALECVLFMHNPHLGTKLQLIAMFVALFLVVFIPFYMFYSVVALSGESIINSGMAVVIMLTACYRATIPGKTPVVLGAMVTFFFVYLPKFLILRLKGPFGNGDRLEDSFMIYERFLFFMNFQLVLDGFLCFCVLKLPVEEHQQSADLET</sequence>
<reference evidence="2 3" key="1">
    <citation type="submission" date="2019-04" db="EMBL/GenBank/DDBJ databases">
        <title>Chromosome genome assembly for Takifugu flavidus.</title>
        <authorList>
            <person name="Xiao S."/>
        </authorList>
    </citation>
    <scope>NUCLEOTIDE SEQUENCE [LARGE SCALE GENOMIC DNA]</scope>
    <source>
        <strain evidence="2">HTHZ2018</strain>
        <tissue evidence="2">Muscle</tissue>
    </source>
</reference>
<feature type="transmembrane region" description="Helical" evidence="1">
    <location>
        <begin position="144"/>
        <end position="166"/>
    </location>
</feature>
<keyword evidence="1" id="KW-0812">Transmembrane</keyword>
<organism evidence="2 3">
    <name type="scientific">Takifugu flavidus</name>
    <name type="common">sansaifugu</name>
    <dbReference type="NCBI Taxonomy" id="433684"/>
    <lineage>
        <taxon>Eukaryota</taxon>
        <taxon>Metazoa</taxon>
        <taxon>Chordata</taxon>
        <taxon>Craniata</taxon>
        <taxon>Vertebrata</taxon>
        <taxon>Euteleostomi</taxon>
        <taxon>Actinopterygii</taxon>
        <taxon>Neopterygii</taxon>
        <taxon>Teleostei</taxon>
        <taxon>Neoteleostei</taxon>
        <taxon>Acanthomorphata</taxon>
        <taxon>Eupercaria</taxon>
        <taxon>Tetraodontiformes</taxon>
        <taxon>Tetradontoidea</taxon>
        <taxon>Tetraodontidae</taxon>
        <taxon>Takifugu</taxon>
    </lineage>
</organism>
<gene>
    <name evidence="2" type="ORF">D4764_03G0005180</name>
</gene>
<feature type="transmembrane region" description="Helical" evidence="1">
    <location>
        <begin position="239"/>
        <end position="258"/>
    </location>
</feature>